<dbReference type="STRING" id="1328313.DS2_09287"/>
<evidence type="ECO:0000313" key="3">
    <source>
        <dbReference type="Proteomes" id="UP000019276"/>
    </source>
</evidence>
<dbReference type="InterPro" id="IPR051783">
    <property type="entry name" value="NAD(P)-dependent_oxidoreduct"/>
</dbReference>
<dbReference type="EMBL" id="ARZY01000015">
    <property type="protein sequence ID" value="EWH10128.1"/>
    <property type="molecule type" value="Genomic_DNA"/>
</dbReference>
<dbReference type="eggNOG" id="COG0451">
    <property type="taxonomic scope" value="Bacteria"/>
</dbReference>
<dbReference type="InterPro" id="IPR036291">
    <property type="entry name" value="NAD(P)-bd_dom_sf"/>
</dbReference>
<comment type="caution">
    <text evidence="2">The sequence shown here is derived from an EMBL/GenBank/DDBJ whole genome shotgun (WGS) entry which is preliminary data.</text>
</comment>
<dbReference type="OrthoDB" id="751203at2"/>
<dbReference type="AlphaFoldDB" id="W7QQG1"/>
<dbReference type="InterPro" id="IPR016040">
    <property type="entry name" value="NAD(P)-bd_dom"/>
</dbReference>
<dbReference type="RefSeq" id="WP_035014472.1">
    <property type="nucleotide sequence ID" value="NZ_ARZY01000015.1"/>
</dbReference>
<dbReference type="Gene3D" id="3.40.50.720">
    <property type="entry name" value="NAD(P)-binding Rossmann-like Domain"/>
    <property type="match status" value="1"/>
</dbReference>
<protein>
    <submittedName>
        <fullName evidence="2">Protein yeeZ</fullName>
    </submittedName>
</protein>
<dbReference type="GO" id="GO:0005737">
    <property type="term" value="C:cytoplasm"/>
    <property type="evidence" value="ECO:0007669"/>
    <property type="project" value="TreeGrafter"/>
</dbReference>
<dbReference type="Proteomes" id="UP000019276">
    <property type="component" value="Unassembled WGS sequence"/>
</dbReference>
<evidence type="ECO:0000259" key="1">
    <source>
        <dbReference type="Pfam" id="PF13460"/>
    </source>
</evidence>
<dbReference type="GO" id="GO:0004029">
    <property type="term" value="F:aldehyde dehydrogenase (NAD+) activity"/>
    <property type="evidence" value="ECO:0007669"/>
    <property type="project" value="TreeGrafter"/>
</dbReference>
<accession>W7QQG1</accession>
<reference evidence="2 3" key="1">
    <citation type="journal article" date="2014" name="Genome Announc.">
        <title>Draft Genome Sequence of the Agar-Degrading Bacterium Catenovulum sp. Strain DS-2, Isolated from Intestines of Haliotis diversicolor.</title>
        <authorList>
            <person name="Shan D."/>
            <person name="Li X."/>
            <person name="Gu Z."/>
            <person name="Wei G."/>
            <person name="Gao Z."/>
            <person name="Shao Z."/>
        </authorList>
    </citation>
    <scope>NUCLEOTIDE SEQUENCE [LARGE SCALE GENOMIC DNA]</scope>
    <source>
        <strain evidence="2 3">DS-2</strain>
    </source>
</reference>
<proteinExistence type="predicted"/>
<sequence>MNISIIGAGWVGLPLAQLLTSGGHQVKVSRSSNQGIESLLQHGMDAKKVQLDQGEVVEADVVNLIELGQADCVVITIPPGFRAGNGHYYPQHIKALCQHIAPTVKQVILTSSTAVYPEVDRDLSEYDAAAWNEKAQLILQAEDEVRACFPAQYLIVRFSGLFGCGRHPARFVKHMRSLSSRSYANMLHQKDAVHGLEFLINQQICKEAFNLSTPEKISKAEFYKLAIANYSAETPACLPSLVDSGAQKFVLSDKIKTLGYQFKFSQIKDALAHC</sequence>
<name>W7QQG1_9ALTE</name>
<evidence type="ECO:0000313" key="2">
    <source>
        <dbReference type="EMBL" id="EWH10128.1"/>
    </source>
</evidence>
<dbReference type="Pfam" id="PF13460">
    <property type="entry name" value="NAD_binding_10"/>
    <property type="match status" value="1"/>
</dbReference>
<dbReference type="PANTHER" id="PTHR48079">
    <property type="entry name" value="PROTEIN YEEZ"/>
    <property type="match status" value="1"/>
</dbReference>
<dbReference type="SUPFAM" id="SSF51735">
    <property type="entry name" value="NAD(P)-binding Rossmann-fold domains"/>
    <property type="match status" value="1"/>
</dbReference>
<dbReference type="PANTHER" id="PTHR48079:SF6">
    <property type="entry name" value="NAD(P)-BINDING DOMAIN-CONTAINING PROTEIN-RELATED"/>
    <property type="match status" value="1"/>
</dbReference>
<organism evidence="2 3">
    <name type="scientific">Catenovulum agarivorans DS-2</name>
    <dbReference type="NCBI Taxonomy" id="1328313"/>
    <lineage>
        <taxon>Bacteria</taxon>
        <taxon>Pseudomonadati</taxon>
        <taxon>Pseudomonadota</taxon>
        <taxon>Gammaproteobacteria</taxon>
        <taxon>Alteromonadales</taxon>
        <taxon>Alteromonadaceae</taxon>
        <taxon>Catenovulum</taxon>
    </lineage>
</organism>
<keyword evidence="3" id="KW-1185">Reference proteome</keyword>
<feature type="domain" description="NAD(P)-binding" evidence="1">
    <location>
        <begin position="8"/>
        <end position="161"/>
    </location>
</feature>
<gene>
    <name evidence="2" type="ORF">DS2_09287</name>
</gene>